<protein>
    <recommendedName>
        <fullName evidence="5">Cleaved adhesin domain-containing protein</fullName>
    </recommendedName>
</protein>
<feature type="region of interest" description="Disordered" evidence="1">
    <location>
        <begin position="404"/>
        <end position="423"/>
    </location>
</feature>
<feature type="chain" id="PRO_5002330957" description="Cleaved adhesin domain-containing protein" evidence="2">
    <location>
        <begin position="24"/>
        <end position="423"/>
    </location>
</feature>
<evidence type="ECO:0000313" key="4">
    <source>
        <dbReference type="Proteomes" id="UP000032544"/>
    </source>
</evidence>
<dbReference type="AlphaFoldDB" id="A0A0D8J733"/>
<dbReference type="EMBL" id="JRHC01000012">
    <property type="protein sequence ID" value="KJF41618.1"/>
    <property type="molecule type" value="Genomic_DNA"/>
</dbReference>
<evidence type="ECO:0008006" key="5">
    <source>
        <dbReference type="Google" id="ProtNLM"/>
    </source>
</evidence>
<organism evidence="3 4">
    <name type="scientific">Draconibacterium sediminis</name>
    <dbReference type="NCBI Taxonomy" id="1544798"/>
    <lineage>
        <taxon>Bacteria</taxon>
        <taxon>Pseudomonadati</taxon>
        <taxon>Bacteroidota</taxon>
        <taxon>Bacteroidia</taxon>
        <taxon>Marinilabiliales</taxon>
        <taxon>Prolixibacteraceae</taxon>
        <taxon>Draconibacterium</taxon>
    </lineage>
</organism>
<proteinExistence type="predicted"/>
<keyword evidence="4" id="KW-1185">Reference proteome</keyword>
<dbReference type="RefSeq" id="WP_045033873.1">
    <property type="nucleotide sequence ID" value="NZ_JRHC01000012.1"/>
</dbReference>
<feature type="compositionally biased region" description="Basic and acidic residues" evidence="1">
    <location>
        <begin position="405"/>
        <end position="423"/>
    </location>
</feature>
<reference evidence="3 4" key="1">
    <citation type="submission" date="2014-09" db="EMBL/GenBank/DDBJ databases">
        <title>Draft Genome Sequence of Draconibacterium sp. JN14CK-3.</title>
        <authorList>
            <person name="Dong C."/>
            <person name="Lai Q."/>
            <person name="Shao Z."/>
        </authorList>
    </citation>
    <scope>NUCLEOTIDE SEQUENCE [LARGE SCALE GENOMIC DNA]</scope>
    <source>
        <strain evidence="3 4">JN14CK-3</strain>
    </source>
</reference>
<evidence type="ECO:0000256" key="1">
    <source>
        <dbReference type="SAM" id="MobiDB-lite"/>
    </source>
</evidence>
<evidence type="ECO:0000256" key="2">
    <source>
        <dbReference type="SAM" id="SignalP"/>
    </source>
</evidence>
<evidence type="ECO:0000313" key="3">
    <source>
        <dbReference type="EMBL" id="KJF41618.1"/>
    </source>
</evidence>
<keyword evidence="2" id="KW-0732">Signal</keyword>
<comment type="caution">
    <text evidence="3">The sequence shown here is derived from an EMBL/GenBank/DDBJ whole genome shotgun (WGS) entry which is preliminary data.</text>
</comment>
<sequence length="423" mass="45399">MKKQILILTFFVAAIFAGTNAFGQTYTTVPVPVVDIDSIIAVPLDPACDTANALHPNQDVVYTYTVETTSTNDSVRWFVVNYKDLEAGTDSLIGQTNLIIPEGDAYVEPSNGTGDYIYYLGDNHNTYDQLNNNDHQIEIAWKYFDGVTDVVLLVAYVQDSAGCTDNISVMRIIPQPAFTIDVVALNDAGDSIAPAQSSIAEECVSPIESAVYSGYGSTTPGGTLTVDYGENWIFFEVNGANYLDSWMPQFQLTYAGGTVPPNYSVSWAYLDSATSTNPTYWHEMTGGDLAGGIWNSPVPVVAGAGTAGSGGIPQPGGENIVVRVQLDWGTLIEHDDADGTLTFAVDGIAYDGSIVDTGNGTSYYDDPTFGDLNNTDSTLSGFQGTSCETDGFLNDWVNYIITPRPEVEAGDPQHETKTGDEVN</sequence>
<gene>
    <name evidence="3" type="ORF">LH29_24520</name>
</gene>
<feature type="signal peptide" evidence="2">
    <location>
        <begin position="1"/>
        <end position="23"/>
    </location>
</feature>
<name>A0A0D8J733_9BACT</name>
<dbReference type="OrthoDB" id="1118097at2"/>
<accession>A0A0D8J733</accession>
<dbReference type="Proteomes" id="UP000032544">
    <property type="component" value="Unassembled WGS sequence"/>
</dbReference>